<dbReference type="InterPro" id="IPR013785">
    <property type="entry name" value="Aldolase_TIM"/>
</dbReference>
<organism evidence="17 18">
    <name type="scientific">Oleispira antarctica RB-8</name>
    <dbReference type="NCBI Taxonomy" id="698738"/>
    <lineage>
        <taxon>Bacteria</taxon>
        <taxon>Pseudomonadati</taxon>
        <taxon>Pseudomonadota</taxon>
        <taxon>Gammaproteobacteria</taxon>
        <taxon>Oceanospirillales</taxon>
        <taxon>Oceanospirillaceae</taxon>
        <taxon>Oleispira</taxon>
    </lineage>
</organism>
<dbReference type="SFLD" id="SFLDF00314">
    <property type="entry name" value="L-lysine_2_3-aminomutase_(yjeK"/>
    <property type="match status" value="1"/>
</dbReference>
<evidence type="ECO:0000256" key="11">
    <source>
        <dbReference type="ARBA" id="ARBA00023014"/>
    </source>
</evidence>
<comment type="catalytic activity">
    <reaction evidence="1">
        <text>L-lysine = D-beta-lysine</text>
        <dbReference type="Rhea" id="RHEA:44148"/>
        <dbReference type="ChEBI" id="CHEBI:32551"/>
        <dbReference type="ChEBI" id="CHEBI:84138"/>
    </reaction>
</comment>
<keyword evidence="7" id="KW-0949">S-adenosyl-L-methionine</keyword>
<dbReference type="EMBL" id="FO203512">
    <property type="protein sequence ID" value="CCK74361.1"/>
    <property type="molecule type" value="Genomic_DNA"/>
</dbReference>
<dbReference type="PANTHER" id="PTHR30538:SF1">
    <property type="entry name" value="L-LYSINE 2,3-AMINOMUTASE"/>
    <property type="match status" value="1"/>
</dbReference>
<dbReference type="KEGG" id="oai:OLEAN_C01850"/>
<dbReference type="OrthoDB" id="9770937at2"/>
<evidence type="ECO:0000256" key="9">
    <source>
        <dbReference type="ARBA" id="ARBA00022898"/>
    </source>
</evidence>
<dbReference type="Pfam" id="PF04055">
    <property type="entry name" value="Radical_SAM"/>
    <property type="match status" value="1"/>
</dbReference>
<comment type="cofactor">
    <cofactor evidence="3">
        <name>[4Fe-4S] cluster</name>
        <dbReference type="ChEBI" id="CHEBI:49883"/>
    </cofactor>
</comment>
<keyword evidence="9 15" id="KW-0663">Pyridoxal phosphate</keyword>
<feature type="binding site" evidence="14">
    <location>
        <position position="129"/>
    </location>
    <ligand>
        <name>[4Fe-4S] cluster</name>
        <dbReference type="ChEBI" id="CHEBI:49883"/>
        <note>4Fe-4S-S-AdoMet</note>
    </ligand>
</feature>
<dbReference type="GO" id="GO:0051539">
    <property type="term" value="F:4 iron, 4 sulfur cluster binding"/>
    <property type="evidence" value="ECO:0007669"/>
    <property type="project" value="UniProtKB-KW"/>
</dbReference>
<evidence type="ECO:0000313" key="17">
    <source>
        <dbReference type="EMBL" id="CCK74361.1"/>
    </source>
</evidence>
<dbReference type="Proteomes" id="UP000032749">
    <property type="component" value="Chromosome"/>
</dbReference>
<evidence type="ECO:0000313" key="18">
    <source>
        <dbReference type="Proteomes" id="UP000032749"/>
    </source>
</evidence>
<evidence type="ECO:0000256" key="7">
    <source>
        <dbReference type="ARBA" id="ARBA00022691"/>
    </source>
</evidence>
<dbReference type="InterPro" id="IPR003739">
    <property type="entry name" value="Lys_aminomutase/Glu_NH3_mut"/>
</dbReference>
<comment type="cofactor">
    <cofactor evidence="2 15">
        <name>pyridoxal 5'-phosphate</name>
        <dbReference type="ChEBI" id="CHEBI:597326"/>
    </cofactor>
</comment>
<keyword evidence="6 14" id="KW-0004">4Fe-4S</keyword>
<keyword evidence="12" id="KW-0413">Isomerase</keyword>
<comment type="similarity">
    <text evidence="4">Belongs to the radical SAM superfamily. KamA family.</text>
</comment>
<evidence type="ECO:0000256" key="1">
    <source>
        <dbReference type="ARBA" id="ARBA00001352"/>
    </source>
</evidence>
<dbReference type="PIRSF" id="PIRSF004911">
    <property type="entry name" value="DUF160"/>
    <property type="match status" value="1"/>
</dbReference>
<dbReference type="InterPro" id="IPR058240">
    <property type="entry name" value="rSAM_sf"/>
</dbReference>
<evidence type="ECO:0000256" key="8">
    <source>
        <dbReference type="ARBA" id="ARBA00022723"/>
    </source>
</evidence>
<dbReference type="PANTHER" id="PTHR30538">
    <property type="entry name" value="LYSINE 2,3-AMINOMUTASE-RELATED"/>
    <property type="match status" value="1"/>
</dbReference>
<proteinExistence type="inferred from homology"/>
<feature type="domain" description="Radical SAM core" evidence="16">
    <location>
        <begin position="115"/>
        <end position="338"/>
    </location>
</feature>
<evidence type="ECO:0000256" key="10">
    <source>
        <dbReference type="ARBA" id="ARBA00023004"/>
    </source>
</evidence>
<dbReference type="PATRIC" id="fig|698738.3.peg.190"/>
<dbReference type="SFLD" id="SFLDG01070">
    <property type="entry name" value="PLP-dependent"/>
    <property type="match status" value="1"/>
</dbReference>
<sequence>MITETPLVIESLTDINQTPAQDSWNKVLSGATKSVEKLLLQLDIPLTELNQRQLACLDFPLLVPQPFIDKMEKGNANDPLLLQVLPQSDELESVEGFINDPLAEKHSNLQKGLIHKYHGRVLVLLSTGCAVNCRYCFRRHFPYEENRIGKNDWQSILDYVGNDPSIEELILSGGDPLMLSDQQLEKFIKQAEAIPHLERLRIHTRLPVVIPQRITNRFIDILHSCRFDCAIVLHINNSQELDNELSSRLSKLRQASITLLNQAVLLRGVNDSLEAQVELSKTLFKAGVLPYYLHLLDKVKGAHHFNVSEKDAQQLYQQLSLKLSGYLIPKLVREESGKGSKTPVPTAL</sequence>
<dbReference type="Gene3D" id="3.20.20.70">
    <property type="entry name" value="Aldolase class I"/>
    <property type="match status" value="1"/>
</dbReference>
<feature type="binding site" evidence="14">
    <location>
        <position position="133"/>
    </location>
    <ligand>
        <name>[4Fe-4S] cluster</name>
        <dbReference type="ChEBI" id="CHEBI:49883"/>
        <note>4Fe-4S-S-AdoMet</note>
    </ligand>
</feature>
<evidence type="ECO:0000259" key="16">
    <source>
        <dbReference type="PROSITE" id="PS51918"/>
    </source>
</evidence>
<evidence type="ECO:0000256" key="12">
    <source>
        <dbReference type="ARBA" id="ARBA00023235"/>
    </source>
</evidence>
<dbReference type="NCBIfam" id="TIGR03821">
    <property type="entry name" value="EFP_modif_epmB"/>
    <property type="match status" value="1"/>
</dbReference>
<keyword evidence="11 14" id="KW-0411">Iron-sulfur</keyword>
<feature type="binding site" evidence="14">
    <location>
        <position position="136"/>
    </location>
    <ligand>
        <name>[4Fe-4S] cluster</name>
        <dbReference type="ChEBI" id="CHEBI:49883"/>
        <note>4Fe-4S-S-AdoMet</note>
    </ligand>
</feature>
<dbReference type="STRING" id="698738.OLEAN_C01850"/>
<reference evidence="17 18" key="1">
    <citation type="journal article" date="2013" name="Nat. Commun.">
        <title>Genome sequence and functional genomic analysis of the oil-degrading bacterium Oleispira antarctica.</title>
        <authorList>
            <person name="Kube M."/>
            <person name="Chernikova T.N."/>
            <person name="Al-Ramahi Y."/>
            <person name="Beloqui A."/>
            <person name="Lopez-Cortez N."/>
            <person name="Guazzaroni M.E."/>
            <person name="Heipieper H.J."/>
            <person name="Klages S."/>
            <person name="Kotsyurbenko O.R."/>
            <person name="Langer I."/>
            <person name="Nechitaylo T.Y."/>
            <person name="Lunsdorf H."/>
            <person name="Fernandez M."/>
            <person name="Juarez S."/>
            <person name="Ciordia S."/>
            <person name="Singer A."/>
            <person name="Kagan O."/>
            <person name="Egorova O."/>
            <person name="Petit P.A."/>
            <person name="Stogios P."/>
            <person name="Kim Y."/>
            <person name="Tchigvintsev A."/>
            <person name="Flick R."/>
            <person name="Denaro R."/>
            <person name="Genovese M."/>
            <person name="Albar J.P."/>
            <person name="Reva O.N."/>
            <person name="Martinez-Gomariz M."/>
            <person name="Tran H."/>
            <person name="Ferrer M."/>
            <person name="Savchenko A."/>
            <person name="Yakunin A.F."/>
            <person name="Yakimov M.M."/>
            <person name="Golyshina O.V."/>
            <person name="Reinhardt R."/>
            <person name="Golyshin P.N."/>
        </authorList>
    </citation>
    <scope>NUCLEOTIDE SEQUENCE [LARGE SCALE GENOMIC DNA]</scope>
</reference>
<dbReference type="CDD" id="cd01335">
    <property type="entry name" value="Radical_SAM"/>
    <property type="match status" value="1"/>
</dbReference>
<evidence type="ECO:0000256" key="6">
    <source>
        <dbReference type="ARBA" id="ARBA00022485"/>
    </source>
</evidence>
<evidence type="ECO:0000256" key="4">
    <source>
        <dbReference type="ARBA" id="ARBA00008703"/>
    </source>
</evidence>
<dbReference type="InterPro" id="IPR022462">
    <property type="entry name" value="EpmB"/>
</dbReference>
<keyword evidence="10" id="KW-0408">Iron</keyword>
<feature type="modified residue" description="N6-(pyridoxal phosphate)lysine" evidence="15">
    <location>
        <position position="341"/>
    </location>
</feature>
<evidence type="ECO:0000256" key="14">
    <source>
        <dbReference type="PIRSR" id="PIRSR004911-1"/>
    </source>
</evidence>
<evidence type="ECO:0000256" key="5">
    <source>
        <dbReference type="ARBA" id="ARBA00022363"/>
    </source>
</evidence>
<evidence type="ECO:0000256" key="3">
    <source>
        <dbReference type="ARBA" id="ARBA00001966"/>
    </source>
</evidence>
<gene>
    <name evidence="17" type="ORF">OLEAN_C01850</name>
</gene>
<dbReference type="InterPro" id="IPR007197">
    <property type="entry name" value="rSAM"/>
</dbReference>
<keyword evidence="18" id="KW-1185">Reference proteome</keyword>
<dbReference type="SFLD" id="SFLDS00029">
    <property type="entry name" value="Radical_SAM"/>
    <property type="match status" value="1"/>
</dbReference>
<evidence type="ECO:0000256" key="15">
    <source>
        <dbReference type="PIRSR" id="PIRSR603739-50"/>
    </source>
</evidence>
<dbReference type="GO" id="GO:0046872">
    <property type="term" value="F:metal ion binding"/>
    <property type="evidence" value="ECO:0007669"/>
    <property type="project" value="UniProtKB-KW"/>
</dbReference>
<dbReference type="NCBIfam" id="TIGR00238">
    <property type="entry name" value="KamA family radical SAM protein"/>
    <property type="match status" value="1"/>
</dbReference>
<dbReference type="SUPFAM" id="SSF102114">
    <property type="entry name" value="Radical SAM enzymes"/>
    <property type="match status" value="1"/>
</dbReference>
<name>R4YJD5_OLEAN</name>
<dbReference type="PROSITE" id="PS51918">
    <property type="entry name" value="RADICAL_SAM"/>
    <property type="match status" value="1"/>
</dbReference>
<keyword evidence="8 14" id="KW-0479">Metal-binding</keyword>
<accession>R4YJD5</accession>
<evidence type="ECO:0000256" key="2">
    <source>
        <dbReference type="ARBA" id="ARBA00001933"/>
    </source>
</evidence>
<dbReference type="AlphaFoldDB" id="R4YJD5"/>
<dbReference type="GO" id="GO:0016853">
    <property type="term" value="F:isomerase activity"/>
    <property type="evidence" value="ECO:0007669"/>
    <property type="project" value="UniProtKB-KW"/>
</dbReference>
<dbReference type="HOGENOM" id="CLU_032161_2_0_6"/>
<evidence type="ECO:0000256" key="13">
    <source>
        <dbReference type="ARBA" id="ARBA00030756"/>
    </source>
</evidence>
<protein>
    <recommendedName>
        <fullName evidence="5">L-lysine 2,3-aminomutase</fullName>
    </recommendedName>
    <alternativeName>
        <fullName evidence="13">EF-P post-translational modification enzyme B</fullName>
    </alternativeName>
</protein>